<evidence type="ECO:0000313" key="2">
    <source>
        <dbReference type="EMBL" id="MCP1170340.1"/>
    </source>
</evidence>
<comment type="caution">
    <text evidence="2">The sequence shown here is derived from an EMBL/GenBank/DDBJ whole genome shotgun (WGS) entry which is preliminary data.</text>
</comment>
<protein>
    <recommendedName>
        <fullName evidence="4">DUF3108 domain-containing protein</fullName>
    </recommendedName>
</protein>
<reference evidence="2" key="1">
    <citation type="submission" date="2022-06" db="EMBL/GenBank/DDBJ databases">
        <title>Limimaricola sediminis sp. nov., isolated from an intertidal sediment.</title>
        <authorList>
            <person name="Shao X."/>
        </authorList>
    </citation>
    <scope>NUCLEOTIDE SEQUENCE</scope>
    <source>
        <strain evidence="2">ASW11-118</strain>
    </source>
</reference>
<evidence type="ECO:0000256" key="1">
    <source>
        <dbReference type="SAM" id="SignalP"/>
    </source>
</evidence>
<accession>A0A9X2JRE1</accession>
<name>A0A9X2JRE1_9RHOB</name>
<feature type="chain" id="PRO_5040857186" description="DUF3108 domain-containing protein" evidence="1">
    <location>
        <begin position="26"/>
        <end position="220"/>
    </location>
</feature>
<dbReference type="Proteomes" id="UP001139477">
    <property type="component" value="Unassembled WGS sequence"/>
</dbReference>
<evidence type="ECO:0000313" key="3">
    <source>
        <dbReference type="Proteomes" id="UP001139477"/>
    </source>
</evidence>
<gene>
    <name evidence="2" type="ORF">NHG85_17685</name>
</gene>
<dbReference type="RefSeq" id="WP_253334902.1">
    <property type="nucleotide sequence ID" value="NZ_JAMYXC010000288.1"/>
</dbReference>
<proteinExistence type="predicted"/>
<dbReference type="EMBL" id="JAMYXC010000288">
    <property type="protein sequence ID" value="MCP1170340.1"/>
    <property type="molecule type" value="Genomic_DNA"/>
</dbReference>
<dbReference type="AlphaFoldDB" id="A0A9X2JRE1"/>
<organism evidence="2 3">
    <name type="scientific">Limimaricola litoreus</name>
    <dbReference type="NCBI Taxonomy" id="2955316"/>
    <lineage>
        <taxon>Bacteria</taxon>
        <taxon>Pseudomonadati</taxon>
        <taxon>Pseudomonadota</taxon>
        <taxon>Alphaproteobacteria</taxon>
        <taxon>Rhodobacterales</taxon>
        <taxon>Paracoccaceae</taxon>
        <taxon>Limimaricola</taxon>
    </lineage>
</organism>
<keyword evidence="3" id="KW-1185">Reference proteome</keyword>
<evidence type="ECO:0008006" key="4">
    <source>
        <dbReference type="Google" id="ProtNLM"/>
    </source>
</evidence>
<feature type="signal peptide" evidence="1">
    <location>
        <begin position="1"/>
        <end position="25"/>
    </location>
</feature>
<sequence>MPLSPPRLLALLLGLAFVPAQGARAGEAFEISLGGDRLGRVTHSTQGGTRDLALTLDSTPFGVFDGTYAGRSVKTGATTRHSGRTRSSRKSRDLSMTLEGGALREVAIAPPSEATALTAPGTVAGVLDPVSGFGRLVETGACPDGLRIYDGRRVGLLSATGTRREGGGVVCEARYEVQQGPGYLEPLGISRLSVELGYDAAWRLDWIRARSGIFALKLER</sequence>
<keyword evidence="1" id="KW-0732">Signal</keyword>